<dbReference type="PROSITE" id="PS51318">
    <property type="entry name" value="TAT"/>
    <property type="match status" value="1"/>
</dbReference>
<evidence type="ECO:0000259" key="2">
    <source>
        <dbReference type="SMART" id="SM00062"/>
    </source>
</evidence>
<dbReference type="GO" id="GO:0033294">
    <property type="term" value="F:ectoine binding"/>
    <property type="evidence" value="ECO:0007669"/>
    <property type="project" value="InterPro"/>
</dbReference>
<dbReference type="InterPro" id="IPR006311">
    <property type="entry name" value="TAT_signal"/>
</dbReference>
<dbReference type="Proteomes" id="UP000682416">
    <property type="component" value="Chromosome"/>
</dbReference>
<dbReference type="PANTHER" id="PTHR35936:SF17">
    <property type="entry name" value="ARGININE-BINDING EXTRACELLULAR PROTEIN ARTP"/>
    <property type="match status" value="1"/>
</dbReference>
<dbReference type="NCBIfam" id="TIGR02995">
    <property type="entry name" value="ectoine_ehuB"/>
    <property type="match status" value="1"/>
</dbReference>
<dbReference type="PANTHER" id="PTHR35936">
    <property type="entry name" value="MEMBRANE-BOUND LYTIC MUREIN TRANSGLYCOSYLASE F"/>
    <property type="match status" value="1"/>
</dbReference>
<dbReference type="PROSITE" id="PS51257">
    <property type="entry name" value="PROKAR_LIPOPROTEIN"/>
    <property type="match status" value="1"/>
</dbReference>
<keyword evidence="4" id="KW-1185">Reference proteome</keyword>
<evidence type="ECO:0000256" key="1">
    <source>
        <dbReference type="ARBA" id="ARBA00022729"/>
    </source>
</evidence>
<dbReference type="Pfam" id="PF00497">
    <property type="entry name" value="SBP_bac_3"/>
    <property type="match status" value="1"/>
</dbReference>
<feature type="domain" description="Solute-binding protein family 3/N-terminal" evidence="2">
    <location>
        <begin position="60"/>
        <end position="294"/>
    </location>
</feature>
<dbReference type="GO" id="GO:0051470">
    <property type="term" value="P:ectoine transmembrane transport"/>
    <property type="evidence" value="ECO:0007669"/>
    <property type="project" value="InterPro"/>
</dbReference>
<dbReference type="EMBL" id="CP074402">
    <property type="protein sequence ID" value="QVJ01120.1"/>
    <property type="molecule type" value="Genomic_DNA"/>
</dbReference>
<evidence type="ECO:0000313" key="4">
    <source>
        <dbReference type="Proteomes" id="UP000682416"/>
    </source>
</evidence>
<organism evidence="3 4">
    <name type="scientific">Nocardiopsis eucommiae</name>
    <dbReference type="NCBI Taxonomy" id="2831970"/>
    <lineage>
        <taxon>Bacteria</taxon>
        <taxon>Bacillati</taxon>
        <taxon>Actinomycetota</taxon>
        <taxon>Actinomycetes</taxon>
        <taxon>Streptosporangiales</taxon>
        <taxon>Nocardiopsidaceae</taxon>
        <taxon>Nocardiopsis</taxon>
    </lineage>
</organism>
<name>A0A975L8L9_9ACTN</name>
<dbReference type="AlphaFoldDB" id="A0A975L8L9"/>
<dbReference type="SMART" id="SM00062">
    <property type="entry name" value="PBPb"/>
    <property type="match status" value="1"/>
</dbReference>
<accession>A0A975L8L9</accession>
<dbReference type="InterPro" id="IPR001638">
    <property type="entry name" value="Solute-binding_3/MltF_N"/>
</dbReference>
<dbReference type="SUPFAM" id="SSF53850">
    <property type="entry name" value="Periplasmic binding protein-like II"/>
    <property type="match status" value="1"/>
</dbReference>
<keyword evidence="1" id="KW-0732">Signal</keyword>
<dbReference type="InterPro" id="IPR014337">
    <property type="entry name" value="Ectoine_EhuB"/>
</dbReference>
<dbReference type="Gene3D" id="3.40.190.10">
    <property type="entry name" value="Periplasmic binding protein-like II"/>
    <property type="match status" value="2"/>
</dbReference>
<sequence>MKNQVPARRRGTWGRRDAFRLAGAGAAVAGLAACSRVDSGSGGQNAEGQSTLERLREQGFVAVALANEVPFGFVDSSGNPAGQSPAVAKAVFEELGVPEIQASATSWDGLIPGLQANRYDVIAAGVFITPERCQEVAFSEPTATSPEAFLVAKDNPEKIQHFEDFVKNPDLKLAVLNGSVEQTYAEYFEVPSGQLELIPDQTRGFELLESGRVDAVSMLAVSHSYLLIERNMEDQYTVSDPFYPVMDGNEEKGWGGLCVRPEDEELLSEINRVVAEFTESGRLLELGEEWGFTEDDLPDGTTTAALCEG</sequence>
<dbReference type="KEGG" id="nec:KGD82_23340"/>
<gene>
    <name evidence="3" type="primary">ehuB</name>
    <name evidence="3" type="ORF">KGD82_23340</name>
</gene>
<reference evidence="3" key="1">
    <citation type="submission" date="2021-05" db="EMBL/GenBank/DDBJ databases">
        <authorList>
            <person name="Kaiqin L."/>
            <person name="Jian G."/>
        </authorList>
    </citation>
    <scope>NUCLEOTIDE SEQUENCE</scope>
    <source>
        <strain evidence="3">HDS5</strain>
    </source>
</reference>
<protein>
    <submittedName>
        <fullName evidence="3">Ectoine/hydroxyectoine ABC transporter substrate-binding protein EhuB</fullName>
    </submittedName>
</protein>
<evidence type="ECO:0000313" key="3">
    <source>
        <dbReference type="EMBL" id="QVJ01120.1"/>
    </source>
</evidence>
<proteinExistence type="predicted"/>